<sequence length="440" mass="46036">MPSETLQTLQDLEITGPAGSEPDETPYGPTKNDGLPAQIPPLAPQPAPEAHSFTQPLAAYDQFYPPALGSFEYNSASTVPIDPRLVDAQLGLPAASGPGGGFTGFHNNPWGPQSTSSIALDNPIVSAESLPQCNATVPLVPGMSSFEPMVRTAWSSDGSLPSAPRATMSSSLSMCDVSTPASSHSPGSPSKVGGRIAEPPPASTKASPNQPGVPFEPRAEHSPKKKRRQSSGLTSTQTKSEGASHRNNSVPSLSSSKHPLALAGMPIGTITSNDKKKQDSPSTQQTKVTGTIPSQPPAPSSSKPPEPDPRARNRAAANRCRAKNKVAVAELEATERAMSTEHQELTQTARSLREEVLTLKNQLLMHGNCDDDVIQRYLANSARMVGSGVMGQSPMLPGSMSTTYPAGSFQIGLPSMPSSSSHASTAGAARASQKDRARNR</sequence>
<dbReference type="Gene3D" id="1.20.5.170">
    <property type="match status" value="1"/>
</dbReference>
<keyword evidence="9" id="KW-1185">Reference proteome</keyword>
<feature type="coiled-coil region" evidence="5">
    <location>
        <begin position="328"/>
        <end position="362"/>
    </location>
</feature>
<keyword evidence="2" id="KW-0805">Transcription regulation</keyword>
<evidence type="ECO:0000256" key="1">
    <source>
        <dbReference type="ARBA" id="ARBA00004123"/>
    </source>
</evidence>
<feature type="compositionally biased region" description="Low complexity" evidence="6">
    <location>
        <begin position="415"/>
        <end position="431"/>
    </location>
</feature>
<name>A0AAD9W7Y7_PHOAM</name>
<accession>A0AAD9W7Y7</accession>
<dbReference type="GO" id="GO:0003700">
    <property type="term" value="F:DNA-binding transcription factor activity"/>
    <property type="evidence" value="ECO:0007669"/>
    <property type="project" value="InterPro"/>
</dbReference>
<organism evidence="8 9">
    <name type="scientific">Phomopsis amygdali</name>
    <name type="common">Fusicoccum amygdali</name>
    <dbReference type="NCBI Taxonomy" id="1214568"/>
    <lineage>
        <taxon>Eukaryota</taxon>
        <taxon>Fungi</taxon>
        <taxon>Dikarya</taxon>
        <taxon>Ascomycota</taxon>
        <taxon>Pezizomycotina</taxon>
        <taxon>Sordariomycetes</taxon>
        <taxon>Sordariomycetidae</taxon>
        <taxon>Diaporthales</taxon>
        <taxon>Diaporthaceae</taxon>
        <taxon>Diaporthe</taxon>
    </lineage>
</organism>
<comment type="caution">
    <text evidence="8">The sequence shown here is derived from an EMBL/GenBank/DDBJ whole genome shotgun (WGS) entry which is preliminary data.</text>
</comment>
<gene>
    <name evidence="8" type="ORF">N8I77_003733</name>
</gene>
<dbReference type="SUPFAM" id="SSF57959">
    <property type="entry name" value="Leucine zipper domain"/>
    <property type="match status" value="1"/>
</dbReference>
<dbReference type="InterPro" id="IPR046347">
    <property type="entry name" value="bZIP_sf"/>
</dbReference>
<evidence type="ECO:0000256" key="6">
    <source>
        <dbReference type="SAM" id="MobiDB-lite"/>
    </source>
</evidence>
<evidence type="ECO:0000259" key="7">
    <source>
        <dbReference type="PROSITE" id="PS50217"/>
    </source>
</evidence>
<feature type="compositionally biased region" description="Polar residues" evidence="6">
    <location>
        <begin position="230"/>
        <end position="257"/>
    </location>
</feature>
<feature type="domain" description="BZIP" evidence="7">
    <location>
        <begin position="310"/>
        <end position="366"/>
    </location>
</feature>
<feature type="compositionally biased region" description="Polar residues" evidence="6">
    <location>
        <begin position="280"/>
        <end position="292"/>
    </location>
</feature>
<evidence type="ECO:0000313" key="9">
    <source>
        <dbReference type="Proteomes" id="UP001265746"/>
    </source>
</evidence>
<dbReference type="InterPro" id="IPR004827">
    <property type="entry name" value="bZIP"/>
</dbReference>
<evidence type="ECO:0000256" key="3">
    <source>
        <dbReference type="ARBA" id="ARBA00023163"/>
    </source>
</evidence>
<dbReference type="SMART" id="SM00338">
    <property type="entry name" value="BRLZ"/>
    <property type="match status" value="1"/>
</dbReference>
<dbReference type="GO" id="GO:0005634">
    <property type="term" value="C:nucleus"/>
    <property type="evidence" value="ECO:0007669"/>
    <property type="project" value="UniProtKB-SubCell"/>
</dbReference>
<dbReference type="PANTHER" id="PTHR19304">
    <property type="entry name" value="CYCLIC-AMP RESPONSE ELEMENT BINDING PROTEIN"/>
    <property type="match status" value="1"/>
</dbReference>
<feature type="region of interest" description="Disordered" evidence="6">
    <location>
        <begin position="155"/>
        <end position="322"/>
    </location>
</feature>
<keyword evidence="4" id="KW-0539">Nucleus</keyword>
<feature type="compositionally biased region" description="Pro residues" evidence="6">
    <location>
        <begin position="38"/>
        <end position="47"/>
    </location>
</feature>
<dbReference type="EMBL" id="JAUJFL010000002">
    <property type="protein sequence ID" value="KAK2610286.1"/>
    <property type="molecule type" value="Genomic_DNA"/>
</dbReference>
<evidence type="ECO:0000313" key="8">
    <source>
        <dbReference type="EMBL" id="KAK2610286.1"/>
    </source>
</evidence>
<dbReference type="InterPro" id="IPR051027">
    <property type="entry name" value="bZIP_transcription_factors"/>
</dbReference>
<feature type="compositionally biased region" description="Polar residues" evidence="6">
    <location>
        <begin position="179"/>
        <end position="188"/>
    </location>
</feature>
<keyword evidence="3" id="KW-0804">Transcription</keyword>
<evidence type="ECO:0000256" key="2">
    <source>
        <dbReference type="ARBA" id="ARBA00023015"/>
    </source>
</evidence>
<dbReference type="Proteomes" id="UP001265746">
    <property type="component" value="Unassembled WGS sequence"/>
</dbReference>
<dbReference type="AlphaFoldDB" id="A0AAD9W7Y7"/>
<feature type="region of interest" description="Disordered" evidence="6">
    <location>
        <begin position="1"/>
        <end position="54"/>
    </location>
</feature>
<dbReference type="PROSITE" id="PS50217">
    <property type="entry name" value="BZIP"/>
    <property type="match status" value="1"/>
</dbReference>
<dbReference type="PROSITE" id="PS00036">
    <property type="entry name" value="BZIP_BASIC"/>
    <property type="match status" value="1"/>
</dbReference>
<feature type="compositionally biased region" description="Pro residues" evidence="6">
    <location>
        <begin position="294"/>
        <end position="304"/>
    </location>
</feature>
<feature type="compositionally biased region" description="Polar residues" evidence="6">
    <location>
        <begin position="1"/>
        <end position="10"/>
    </location>
</feature>
<keyword evidence="5" id="KW-0175">Coiled coil</keyword>
<protein>
    <recommendedName>
        <fullName evidence="7">BZIP domain-containing protein</fullName>
    </recommendedName>
</protein>
<feature type="region of interest" description="Disordered" evidence="6">
    <location>
        <begin position="411"/>
        <end position="440"/>
    </location>
</feature>
<comment type="subcellular location">
    <subcellularLocation>
        <location evidence="1">Nucleus</location>
    </subcellularLocation>
</comment>
<evidence type="ECO:0000256" key="4">
    <source>
        <dbReference type="ARBA" id="ARBA00023242"/>
    </source>
</evidence>
<reference evidence="8" key="1">
    <citation type="submission" date="2023-06" db="EMBL/GenBank/DDBJ databases">
        <authorList>
            <person name="Noh H."/>
        </authorList>
    </citation>
    <scope>NUCLEOTIDE SEQUENCE</scope>
    <source>
        <strain evidence="8">DUCC20226</strain>
    </source>
</reference>
<evidence type="ECO:0000256" key="5">
    <source>
        <dbReference type="SAM" id="Coils"/>
    </source>
</evidence>
<proteinExistence type="predicted"/>